<evidence type="ECO:0000256" key="2">
    <source>
        <dbReference type="ARBA" id="ARBA00022490"/>
    </source>
</evidence>
<keyword evidence="8" id="KW-0479">Metal-binding</keyword>
<evidence type="ECO:0000256" key="5">
    <source>
        <dbReference type="ARBA" id="ARBA00022840"/>
    </source>
</evidence>
<reference evidence="11 12" key="1">
    <citation type="submission" date="2016-05" db="EMBL/GenBank/DDBJ databases">
        <title>Comparative genomics of biotechnologically important yeasts.</title>
        <authorList>
            <consortium name="DOE Joint Genome Institute"/>
            <person name="Riley R."/>
            <person name="Haridas S."/>
            <person name="Wolfe K.H."/>
            <person name="Lopes M.R."/>
            <person name="Hittinger C.T."/>
            <person name="Goker M."/>
            <person name="Salamov A."/>
            <person name="Wisecaver J."/>
            <person name="Long T.M."/>
            <person name="Aerts A.L."/>
            <person name="Barry K."/>
            <person name="Choi C."/>
            <person name="Clum A."/>
            <person name="Coughlan A.Y."/>
            <person name="Deshpande S."/>
            <person name="Douglass A.P."/>
            <person name="Hanson S.J."/>
            <person name="Klenk H.-P."/>
            <person name="LaButti K."/>
            <person name="Lapidus A."/>
            <person name="Lindquist E."/>
            <person name="Lipzen A."/>
            <person name="Meier-kolthoff J.P."/>
            <person name="Ohm R.A."/>
            <person name="Otillar R.P."/>
            <person name="Pangilinan J."/>
            <person name="Peng Y."/>
            <person name="Rokas A."/>
            <person name="Rosa C.A."/>
            <person name="Scheuner C."/>
            <person name="Sibirny A.A."/>
            <person name="Slot J.C."/>
            <person name="Stielow J.B."/>
            <person name="Sun H."/>
            <person name="Kurtzman C.P."/>
            <person name="Blackwell M."/>
            <person name="Grigoriev I.V."/>
            <person name="Jeffries T.W."/>
        </authorList>
    </citation>
    <scope>NUCLEOTIDE SEQUENCE [LARGE SCALE GENOMIC DNA]</scope>
    <source>
        <strain evidence="11 12">NRRL YB-4993</strain>
    </source>
</reference>
<name>A0A1A0HIF8_9ASCO</name>
<proteinExistence type="inferred from homology"/>
<feature type="region of interest" description="Disordered" evidence="9">
    <location>
        <begin position="97"/>
        <end position="116"/>
    </location>
</feature>
<feature type="coiled-coil region" evidence="7">
    <location>
        <begin position="530"/>
        <end position="568"/>
    </location>
</feature>
<dbReference type="Gene3D" id="1.20.5.5160">
    <property type="match status" value="1"/>
</dbReference>
<dbReference type="GO" id="GO:0006397">
    <property type="term" value="P:mRNA processing"/>
    <property type="evidence" value="ECO:0007669"/>
    <property type="project" value="UniProtKB-KW"/>
</dbReference>
<comment type="domain">
    <text evidence="7">Contains a pseudokinase domain. The protein kinase domain is predicted to be catalytically inactive because some of the residues important for catalytic activity are substituted and it lacks the equivalent of the binding site for a peptide substrate. However, it has retained an ATP-binding site and ATP-binding is required for mRNA degradation, stimulating the activity of the PAN2 nuclease in vitro. The nucleotide-binding site is juxtaposed to the RNase active site of PAN2 in the complex and may actually bind nucleosides of a poly(A) RNA rather than ATP, feeding the poly(A)-tail to the active site of the deadenylase and thus increasing the efficiency with which this distributive enzyme degrades oligo(A) RNAs.</text>
</comment>
<dbReference type="PROSITE" id="PS50103">
    <property type="entry name" value="ZF_C3H1"/>
    <property type="match status" value="1"/>
</dbReference>
<sequence length="656" mass="72558">MNINPESAKEIPCKNVLIYGYCKFENKGCVFSHPLPENAQSPESTNAVATPTDSKRKFNMNTPSFQPSVLSMTSKFAALSPKVKEIPIFVPSSAEPSSTAHSTANHVTEPPSAAHNSFSARKFNTSTPSFTPSNGFASHYGQLSSSNTTLAFVASSQVSQQAAQPKQQNPYLNAPVPTVAASSANSISTSDYLFHSQGTQSFPLNHHLYAPAPPPRLVAPLKSYETNVNSMFIPNNLRETLTKKNEATLQTMPQLSLPEHVGVYHSLVPIDASFEQPSNVYDLPSYMYKVLSNSDGLPYALRRIDQGHKLRVLNEMPFANVKKWKALKSPNVARLNDAFTSISLSTNGEPSLFFAYDYYPLASTLQEHHITRRLGGKLEPITEELLWTYLVQLTGALLCIHEAGLHAGSSLALSKVLVTNKNRVRLSAVGVDDILEYESFEELKQQLGEENMLRKLQQDDVVCLGKLMTDLASTVLPASLRSLPVNTLLEHLQKSSIMTLSPEMSNALSALHCADEWFDLGEFYATHLSRASIKVLNGFQDLSDFFEGQLLSEVENGRLFRLLAKINVVLDRPENEGDAIGSTFVIKLFRDYLFHTVDESGKPAVDLSKILVNLNKLDVGVDEKILLISREEDSCIIVSYKEVKDTLDLNFRSLIR</sequence>
<comment type="domain">
    <text evidence="7">The N-terminal zinc finger binds to poly(A) RNA.</text>
</comment>
<dbReference type="GO" id="GO:0000932">
    <property type="term" value="C:P-body"/>
    <property type="evidence" value="ECO:0007669"/>
    <property type="project" value="TreeGrafter"/>
</dbReference>
<dbReference type="PANTHER" id="PTHR12272:SF11">
    <property type="entry name" value="PAN2-PAN3 DEADENYLATION COMPLEX SUBUNIT PAN3"/>
    <property type="match status" value="1"/>
</dbReference>
<organism evidence="11 12">
    <name type="scientific">Metschnikowia bicuspidata var. bicuspidata NRRL YB-4993</name>
    <dbReference type="NCBI Taxonomy" id="869754"/>
    <lineage>
        <taxon>Eukaryota</taxon>
        <taxon>Fungi</taxon>
        <taxon>Dikarya</taxon>
        <taxon>Ascomycota</taxon>
        <taxon>Saccharomycotina</taxon>
        <taxon>Pichiomycetes</taxon>
        <taxon>Metschnikowiaceae</taxon>
        <taxon>Metschnikowia</taxon>
    </lineage>
</organism>
<evidence type="ECO:0000256" key="7">
    <source>
        <dbReference type="HAMAP-Rule" id="MF_03181"/>
    </source>
</evidence>
<feature type="binding site" evidence="7">
    <location>
        <position position="302"/>
    </location>
    <ligand>
        <name>ATP</name>
        <dbReference type="ChEBI" id="CHEBI:30616"/>
    </ligand>
</feature>
<keyword evidence="12" id="KW-1185">Reference proteome</keyword>
<dbReference type="InterPro" id="IPR030844">
    <property type="entry name" value="PAN3"/>
</dbReference>
<dbReference type="GeneID" id="30031323"/>
<evidence type="ECO:0000259" key="10">
    <source>
        <dbReference type="PROSITE" id="PS50103"/>
    </source>
</evidence>
<evidence type="ECO:0000313" key="11">
    <source>
        <dbReference type="EMBL" id="OBA23623.1"/>
    </source>
</evidence>
<comment type="domain">
    <text evidence="7">The pseudokinase domain, the coiled-coil (CC), and C-terminal knob domain (CK) form a structural unit (PKC) that forms an extensive high-affinity interaction surface for PAN2.</text>
</comment>
<feature type="zinc finger region" description="C3H1-type" evidence="8">
    <location>
        <begin position="7"/>
        <end position="36"/>
    </location>
</feature>
<dbReference type="HAMAP" id="MF_03181">
    <property type="entry name" value="PAN3"/>
    <property type="match status" value="1"/>
</dbReference>
<dbReference type="Gene3D" id="1.10.510.10">
    <property type="entry name" value="Transferase(Phosphotransferase) domain 1"/>
    <property type="match status" value="1"/>
</dbReference>
<dbReference type="GO" id="GO:0008270">
    <property type="term" value="F:zinc ion binding"/>
    <property type="evidence" value="ECO:0007669"/>
    <property type="project" value="UniProtKB-KW"/>
</dbReference>
<dbReference type="Proteomes" id="UP000092555">
    <property type="component" value="Unassembled WGS sequence"/>
</dbReference>
<dbReference type="GO" id="GO:0005524">
    <property type="term" value="F:ATP binding"/>
    <property type="evidence" value="ECO:0007669"/>
    <property type="project" value="UniProtKB-UniRule"/>
</dbReference>
<dbReference type="InterPro" id="IPR011009">
    <property type="entry name" value="Kinase-like_dom_sf"/>
</dbReference>
<keyword evidence="2 7" id="KW-0963">Cytoplasm</keyword>
<gene>
    <name evidence="7" type="primary">PAN3</name>
    <name evidence="11" type="ORF">METBIDRAFT_64594</name>
</gene>
<comment type="caution">
    <text evidence="11">The sequence shown here is derived from an EMBL/GenBank/DDBJ whole genome shotgun (WGS) entry which is preliminary data.</text>
</comment>
<dbReference type="Gene3D" id="6.10.250.3160">
    <property type="match status" value="1"/>
</dbReference>
<keyword evidence="8" id="KW-0862">Zinc</keyword>
<keyword evidence="4 7" id="KW-0547">Nucleotide-binding</keyword>
<dbReference type="GO" id="GO:0008143">
    <property type="term" value="F:poly(A) binding"/>
    <property type="evidence" value="ECO:0007669"/>
    <property type="project" value="TreeGrafter"/>
</dbReference>
<dbReference type="Pfam" id="PF18101">
    <property type="entry name" value="Pan3_CK"/>
    <property type="match status" value="1"/>
</dbReference>
<protein>
    <recommendedName>
        <fullName evidence="7">PAN2-PAN3 deadenylation complex subunit PAN3</fullName>
    </recommendedName>
    <alternativeName>
        <fullName evidence="7">PAB1P-dependent poly(A)-specific ribonuclease</fullName>
    </alternativeName>
    <alternativeName>
        <fullName evidence="7">Poly(A)-nuclease deadenylation complex subunit 3</fullName>
        <shortName evidence="7">PAN deadenylation complex subunit 3</shortName>
    </alternativeName>
</protein>
<comment type="caution">
    <text evidence="7">Lacks conserved residue(s) required for the propagation of feature annotation.</text>
</comment>
<dbReference type="SUPFAM" id="SSF56112">
    <property type="entry name" value="Protein kinase-like (PK-like)"/>
    <property type="match status" value="1"/>
</dbReference>
<accession>A0A1A0HIF8</accession>
<comment type="subunit">
    <text evidence="7">Homodimer. Forms a heterotrimer with a catalytic subunit PAN2 to form the poly(A)-nuclease (PAN) deadenylation complex. Interacts (via PAM-2 motif) with poly(A)-binding protein PAB1 (via PABC domain), conferring substrate specificity of the enzyme complex.</text>
</comment>
<evidence type="ECO:0000256" key="6">
    <source>
        <dbReference type="ARBA" id="ARBA00023054"/>
    </source>
</evidence>
<keyword evidence="5 7" id="KW-0067">ATP-binding</keyword>
<comment type="similarity">
    <text evidence="7">Belongs to the protein kinase superfamily. PAN3 family.</text>
</comment>
<feature type="compositionally biased region" description="Polar residues" evidence="9">
    <location>
        <begin position="38"/>
        <end position="52"/>
    </location>
</feature>
<dbReference type="STRING" id="869754.A0A1A0HIF8"/>
<evidence type="ECO:0000313" key="12">
    <source>
        <dbReference type="Proteomes" id="UP000092555"/>
    </source>
</evidence>
<dbReference type="InterPro" id="IPR041332">
    <property type="entry name" value="Pan3_CK"/>
</dbReference>
<feature type="region of interest" description="Knob domain" evidence="7">
    <location>
        <begin position="569"/>
        <end position="656"/>
    </location>
</feature>
<keyword evidence="8" id="KW-0863">Zinc-finger</keyword>
<evidence type="ECO:0000256" key="1">
    <source>
        <dbReference type="ARBA" id="ARBA00004496"/>
    </source>
</evidence>
<dbReference type="GO" id="GO:0000289">
    <property type="term" value="P:nuclear-transcribed mRNA poly(A) tail shortening"/>
    <property type="evidence" value="ECO:0007669"/>
    <property type="project" value="UniProtKB-UniRule"/>
</dbReference>
<dbReference type="PANTHER" id="PTHR12272">
    <property type="entry name" value="DEADENYLATION COMPLEX SUBUNIT PAN3"/>
    <property type="match status" value="1"/>
</dbReference>
<feature type="domain" description="C3H1-type" evidence="10">
    <location>
        <begin position="7"/>
        <end position="36"/>
    </location>
</feature>
<feature type="compositionally biased region" description="Polar residues" evidence="9">
    <location>
        <begin position="97"/>
        <end position="106"/>
    </location>
</feature>
<evidence type="ECO:0000256" key="4">
    <source>
        <dbReference type="ARBA" id="ARBA00022741"/>
    </source>
</evidence>
<dbReference type="RefSeq" id="XP_018714104.1">
    <property type="nucleotide sequence ID" value="XM_018858347.1"/>
</dbReference>
<dbReference type="Gene3D" id="1.10.287.3700">
    <property type="match status" value="1"/>
</dbReference>
<evidence type="ECO:0000256" key="9">
    <source>
        <dbReference type="SAM" id="MobiDB-lite"/>
    </source>
</evidence>
<evidence type="ECO:0000256" key="8">
    <source>
        <dbReference type="PROSITE-ProRule" id="PRU00723"/>
    </source>
</evidence>
<dbReference type="AlphaFoldDB" id="A0A1A0HIF8"/>
<evidence type="ECO:0000256" key="3">
    <source>
        <dbReference type="ARBA" id="ARBA00022664"/>
    </source>
</evidence>
<comment type="function">
    <text evidence="7">Regulatory subunit of the poly(A)-nuclease (PAN) deadenylation complex, one of two cytoplasmic mRNA deadenylases involved in mRNA turnover. PAN specifically shortens poly(A) tails of RNA and the activity is stimulated by poly(A)-binding protein PAB1. PAN deadenylation is followed by rapid degradation of the shortened mRNA tails by the CCR4-NOT complex. Deadenylated mRNAs are then degraded by two alternative mechanisms, namely exosome-mediated 3'-5' exonucleolytic degradation, or deadenlyation-dependent mRNA decaping and subsequent 5'-3' exonucleolytic degradation by XRN1. May also be involved in post-transcriptional maturation of mRNA poly(A) tails. PAN3 acts as a positive regulator for PAN activity, recruiting the catalytic subunit PAN2 to mRNA via its interaction with RNA and with PAB1.</text>
</comment>
<dbReference type="OrthoDB" id="204958at2759"/>
<dbReference type="EMBL" id="LXTC01000001">
    <property type="protein sequence ID" value="OBA23623.1"/>
    <property type="molecule type" value="Genomic_DNA"/>
</dbReference>
<dbReference type="InterPro" id="IPR000571">
    <property type="entry name" value="Znf_CCCH"/>
</dbReference>
<feature type="binding site" evidence="7">
    <location>
        <begin position="357"/>
        <end position="364"/>
    </location>
    <ligand>
        <name>ATP</name>
        <dbReference type="ChEBI" id="CHEBI:30616"/>
    </ligand>
</feature>
<dbReference type="GO" id="GO:0031251">
    <property type="term" value="C:PAN complex"/>
    <property type="evidence" value="ECO:0007669"/>
    <property type="project" value="UniProtKB-UniRule"/>
</dbReference>
<keyword evidence="6 7" id="KW-0175">Coiled coil</keyword>
<comment type="subcellular location">
    <subcellularLocation>
        <location evidence="1 7">Cytoplasm</location>
    </subcellularLocation>
</comment>
<feature type="region of interest" description="Disordered" evidence="9">
    <location>
        <begin position="36"/>
        <end position="59"/>
    </location>
</feature>
<keyword evidence="3 7" id="KW-0507">mRNA processing</keyword>
<dbReference type="Pfam" id="PF25586">
    <property type="entry name" value="zf-CCCH_PAN3"/>
    <property type="match status" value="1"/>
</dbReference>